<feature type="compositionally biased region" description="Polar residues" evidence="10">
    <location>
        <begin position="18"/>
        <end position="27"/>
    </location>
</feature>
<feature type="compositionally biased region" description="Basic and acidic residues" evidence="10">
    <location>
        <begin position="281"/>
        <end position="294"/>
    </location>
</feature>
<accession>A0A4S4N7M1</accession>
<keyword evidence="7 9" id="KW-0687">Ribonucleoprotein</keyword>
<name>A0A4S4N7M1_9APHY</name>
<keyword evidence="4 9" id="KW-0698">rRNA processing</keyword>
<feature type="region of interest" description="Disordered" evidence="10">
    <location>
        <begin position="140"/>
        <end position="214"/>
    </location>
</feature>
<comment type="caution">
    <text evidence="11">The sequence shown here is derived from an EMBL/GenBank/DDBJ whole genome shotgun (WGS) entry which is preliminary data.</text>
</comment>
<evidence type="ECO:0000256" key="4">
    <source>
        <dbReference type="ARBA" id="ARBA00022552"/>
    </source>
</evidence>
<dbReference type="InterPro" id="IPR009292">
    <property type="entry name" value="RRP36"/>
</dbReference>
<keyword evidence="6 9" id="KW-0539">Nucleus</keyword>
<proteinExistence type="inferred from homology"/>
<dbReference type="AlphaFoldDB" id="A0A4S4N7M1"/>
<gene>
    <name evidence="11" type="ORF">EUX98_g136</name>
</gene>
<dbReference type="Pfam" id="PF06102">
    <property type="entry name" value="RRP36"/>
    <property type="match status" value="1"/>
</dbReference>
<evidence type="ECO:0000313" key="12">
    <source>
        <dbReference type="Proteomes" id="UP000308730"/>
    </source>
</evidence>
<feature type="compositionally biased region" description="Basic residues" evidence="10">
    <location>
        <begin position="351"/>
        <end position="364"/>
    </location>
</feature>
<dbReference type="Proteomes" id="UP000308730">
    <property type="component" value="Unassembled WGS sequence"/>
</dbReference>
<feature type="region of interest" description="Disordered" evidence="10">
    <location>
        <begin position="281"/>
        <end position="316"/>
    </location>
</feature>
<feature type="compositionally biased region" description="Acidic residues" evidence="10">
    <location>
        <begin position="91"/>
        <end position="113"/>
    </location>
</feature>
<evidence type="ECO:0000256" key="5">
    <source>
        <dbReference type="ARBA" id="ARBA00023054"/>
    </source>
</evidence>
<dbReference type="EMBL" id="SGPM01000001">
    <property type="protein sequence ID" value="THH34008.1"/>
    <property type="molecule type" value="Genomic_DNA"/>
</dbReference>
<evidence type="ECO:0000256" key="3">
    <source>
        <dbReference type="ARBA" id="ARBA00022517"/>
    </source>
</evidence>
<comment type="function">
    <text evidence="8 9">Component of the 90S pre-ribosome involved in the maturation of rRNAs. Required for early cleavages of the pre-RNAs in the 40S ribosomal subunit maturation pathway.</text>
</comment>
<dbReference type="PANTHER" id="PTHR21738:SF0">
    <property type="entry name" value="RIBOSOMAL RNA PROCESSING PROTEIN 36 HOMOLOG"/>
    <property type="match status" value="1"/>
</dbReference>
<dbReference type="OrthoDB" id="448446at2759"/>
<sequence>MPRRPRPVSRKPPPTAPVQQQEAVSSKTSDKKKKLACSTYSLELQSPAEASIVQASCPSSAEWDESDGEDEDSEVEDEDLDADAPRIAQWVDEDELEVESSEEEEDPSDEEDDTKPADMGYLQNTLSALPFGTLRKAQNTLIAEDAGSEGSSGGSEPEEEPSAFSTKPKGKDREKRTLEKRKNKHAPMEMTSKKPVGRKKIEIENKGPVPRDPRFLPLVGEFSAPRFQSQYSFLTSIHKDELSTLRDNIKRARKMLLTTPRDMREEAQAEVARLERALKRAESTVNKDRREKVEQQAMEKISKEEREKRKMGKGAWYMKQNDKKELLVRAKYEALEEDGGKSAVKRAIEKKQKKVNSKERKRRPFSVNQSRGGSDSGWAGKRMRDAAAGERIPNKRQRVS</sequence>
<evidence type="ECO:0000256" key="9">
    <source>
        <dbReference type="RuleBase" id="RU368027"/>
    </source>
</evidence>
<evidence type="ECO:0000256" key="6">
    <source>
        <dbReference type="ARBA" id="ARBA00023242"/>
    </source>
</evidence>
<feature type="region of interest" description="Disordered" evidence="10">
    <location>
        <begin position="1"/>
        <end position="126"/>
    </location>
</feature>
<keyword evidence="3 9" id="KW-0690">Ribosome biogenesis</keyword>
<comment type="similarity">
    <text evidence="2 9">Belongs to the RRP36 family.</text>
</comment>
<dbReference type="GO" id="GO:0005730">
    <property type="term" value="C:nucleolus"/>
    <property type="evidence" value="ECO:0007669"/>
    <property type="project" value="UniProtKB-SubCell"/>
</dbReference>
<feature type="compositionally biased region" description="Basic and acidic residues" evidence="10">
    <location>
        <begin position="199"/>
        <end position="214"/>
    </location>
</feature>
<feature type="region of interest" description="Disordered" evidence="10">
    <location>
        <begin position="336"/>
        <end position="400"/>
    </location>
</feature>
<evidence type="ECO:0000256" key="2">
    <source>
        <dbReference type="ARBA" id="ARBA00009418"/>
    </source>
</evidence>
<organism evidence="11 12">
    <name type="scientific">Antrodiella citrinella</name>
    <dbReference type="NCBI Taxonomy" id="2447956"/>
    <lineage>
        <taxon>Eukaryota</taxon>
        <taxon>Fungi</taxon>
        <taxon>Dikarya</taxon>
        <taxon>Basidiomycota</taxon>
        <taxon>Agaricomycotina</taxon>
        <taxon>Agaricomycetes</taxon>
        <taxon>Polyporales</taxon>
        <taxon>Steccherinaceae</taxon>
        <taxon>Antrodiella</taxon>
    </lineage>
</organism>
<dbReference type="GO" id="GO:0000462">
    <property type="term" value="P:maturation of SSU-rRNA from tricistronic rRNA transcript (SSU-rRNA, 5.8S rRNA, LSU-rRNA)"/>
    <property type="evidence" value="ECO:0007669"/>
    <property type="project" value="TreeGrafter"/>
</dbReference>
<dbReference type="GO" id="GO:0030686">
    <property type="term" value="C:90S preribosome"/>
    <property type="evidence" value="ECO:0007669"/>
    <property type="project" value="TreeGrafter"/>
</dbReference>
<evidence type="ECO:0000256" key="1">
    <source>
        <dbReference type="ARBA" id="ARBA00004604"/>
    </source>
</evidence>
<evidence type="ECO:0000313" key="11">
    <source>
        <dbReference type="EMBL" id="THH34008.1"/>
    </source>
</evidence>
<comment type="subcellular location">
    <subcellularLocation>
        <location evidence="1 9">Nucleus</location>
        <location evidence="1 9">Nucleolus</location>
    </subcellularLocation>
</comment>
<comment type="subunit">
    <text evidence="9">Associates with 90S and pre-40S pre-ribosomal particles.</text>
</comment>
<evidence type="ECO:0000256" key="8">
    <source>
        <dbReference type="ARBA" id="ARBA00025053"/>
    </source>
</evidence>
<evidence type="ECO:0000256" key="7">
    <source>
        <dbReference type="ARBA" id="ARBA00023274"/>
    </source>
</evidence>
<protein>
    <recommendedName>
        <fullName evidence="9">rRNA biogenesis protein RRP36</fullName>
    </recommendedName>
</protein>
<feature type="compositionally biased region" description="Acidic residues" evidence="10">
    <location>
        <begin position="62"/>
        <end position="82"/>
    </location>
</feature>
<evidence type="ECO:0000256" key="10">
    <source>
        <dbReference type="SAM" id="MobiDB-lite"/>
    </source>
</evidence>
<feature type="compositionally biased region" description="Basic and acidic residues" evidence="10">
    <location>
        <begin position="336"/>
        <end position="350"/>
    </location>
</feature>
<reference evidence="11 12" key="1">
    <citation type="submission" date="2019-02" db="EMBL/GenBank/DDBJ databases">
        <title>Genome sequencing of the rare red list fungi Antrodiella citrinella (Flaviporus citrinellus).</title>
        <authorList>
            <person name="Buettner E."/>
            <person name="Kellner H."/>
        </authorList>
    </citation>
    <scope>NUCLEOTIDE SEQUENCE [LARGE SCALE GENOMIC DNA]</scope>
    <source>
        <strain evidence="11 12">DSM 108506</strain>
    </source>
</reference>
<keyword evidence="5" id="KW-0175">Coiled coil</keyword>
<dbReference type="PANTHER" id="PTHR21738">
    <property type="entry name" value="RIBOSOMAL RNA PROCESSING PROTEIN 36 HOMOLOG"/>
    <property type="match status" value="1"/>
</dbReference>
<keyword evidence="12" id="KW-1185">Reference proteome</keyword>